<evidence type="ECO:0000256" key="4">
    <source>
        <dbReference type="ARBA" id="ARBA00023163"/>
    </source>
</evidence>
<evidence type="ECO:0000313" key="9">
    <source>
        <dbReference type="Proteomes" id="UP000315439"/>
    </source>
</evidence>
<dbReference type="OrthoDB" id="9804019at2"/>
<dbReference type="InterPro" id="IPR009057">
    <property type="entry name" value="Homeodomain-like_sf"/>
</dbReference>
<dbReference type="SUPFAM" id="SSF52172">
    <property type="entry name" value="CheY-like"/>
    <property type="match status" value="1"/>
</dbReference>
<dbReference type="FunFam" id="3.40.50.300:FF:000006">
    <property type="entry name" value="DNA-binding transcriptional regulator NtrC"/>
    <property type="match status" value="1"/>
</dbReference>
<feature type="domain" description="Response regulatory" evidence="7">
    <location>
        <begin position="3"/>
        <end position="122"/>
    </location>
</feature>
<dbReference type="Pfam" id="PF00072">
    <property type="entry name" value="Response_reg"/>
    <property type="match status" value="1"/>
</dbReference>
<keyword evidence="2" id="KW-0067">ATP-binding</keyword>
<dbReference type="GO" id="GO:0006355">
    <property type="term" value="P:regulation of DNA-templated transcription"/>
    <property type="evidence" value="ECO:0007669"/>
    <property type="project" value="InterPro"/>
</dbReference>
<keyword evidence="3" id="KW-0805">Transcription regulation</keyword>
<evidence type="ECO:0000259" key="6">
    <source>
        <dbReference type="PROSITE" id="PS50045"/>
    </source>
</evidence>
<dbReference type="SMART" id="SM00382">
    <property type="entry name" value="AAA"/>
    <property type="match status" value="1"/>
</dbReference>
<dbReference type="Pfam" id="PF25601">
    <property type="entry name" value="AAA_lid_14"/>
    <property type="match status" value="1"/>
</dbReference>
<dbReference type="InterPro" id="IPR058031">
    <property type="entry name" value="AAA_lid_NorR"/>
</dbReference>
<reference evidence="8 9" key="1">
    <citation type="submission" date="2019-07" db="EMBL/GenBank/DDBJ databases">
        <title>Draft genome for Aliikangiella sp. M105.</title>
        <authorList>
            <person name="Wang G."/>
        </authorList>
    </citation>
    <scope>NUCLEOTIDE SEQUENCE [LARGE SCALE GENOMIC DNA]</scope>
    <source>
        <strain evidence="8 9">M105</strain>
    </source>
</reference>
<dbReference type="InterPro" id="IPR003593">
    <property type="entry name" value="AAA+_ATPase"/>
</dbReference>
<dbReference type="GO" id="GO:0005524">
    <property type="term" value="F:ATP binding"/>
    <property type="evidence" value="ECO:0007669"/>
    <property type="project" value="UniProtKB-KW"/>
</dbReference>
<evidence type="ECO:0000256" key="1">
    <source>
        <dbReference type="ARBA" id="ARBA00022741"/>
    </source>
</evidence>
<evidence type="ECO:0000256" key="5">
    <source>
        <dbReference type="PROSITE-ProRule" id="PRU00169"/>
    </source>
</evidence>
<evidence type="ECO:0000259" key="7">
    <source>
        <dbReference type="PROSITE" id="PS50110"/>
    </source>
</evidence>
<dbReference type="InterPro" id="IPR002197">
    <property type="entry name" value="HTH_Fis"/>
</dbReference>
<proteinExistence type="predicted"/>
<dbReference type="GO" id="GO:0043565">
    <property type="term" value="F:sequence-specific DNA binding"/>
    <property type="evidence" value="ECO:0007669"/>
    <property type="project" value="InterPro"/>
</dbReference>
<evidence type="ECO:0000313" key="8">
    <source>
        <dbReference type="EMBL" id="TQV88818.1"/>
    </source>
</evidence>
<accession>A0A545UH82</accession>
<dbReference type="Pfam" id="PF02954">
    <property type="entry name" value="HTH_8"/>
    <property type="match status" value="1"/>
</dbReference>
<dbReference type="InterPro" id="IPR011006">
    <property type="entry name" value="CheY-like_superfamily"/>
</dbReference>
<dbReference type="InterPro" id="IPR025944">
    <property type="entry name" value="Sigma_54_int_dom_CS"/>
</dbReference>
<feature type="domain" description="Sigma-54 factor interaction" evidence="6">
    <location>
        <begin position="146"/>
        <end position="375"/>
    </location>
</feature>
<evidence type="ECO:0000256" key="2">
    <source>
        <dbReference type="ARBA" id="ARBA00022840"/>
    </source>
</evidence>
<comment type="caution">
    <text evidence="8">The sequence shown here is derived from an EMBL/GenBank/DDBJ whole genome shotgun (WGS) entry which is preliminary data.</text>
</comment>
<organism evidence="8 9">
    <name type="scientific">Aliikangiella coralliicola</name>
    <dbReference type="NCBI Taxonomy" id="2592383"/>
    <lineage>
        <taxon>Bacteria</taxon>
        <taxon>Pseudomonadati</taxon>
        <taxon>Pseudomonadota</taxon>
        <taxon>Gammaproteobacteria</taxon>
        <taxon>Oceanospirillales</taxon>
        <taxon>Pleioneaceae</taxon>
        <taxon>Aliikangiella</taxon>
    </lineage>
</organism>
<keyword evidence="1" id="KW-0547">Nucleotide-binding</keyword>
<dbReference type="InterPro" id="IPR027417">
    <property type="entry name" value="P-loop_NTPase"/>
</dbReference>
<dbReference type="InterPro" id="IPR001789">
    <property type="entry name" value="Sig_transdc_resp-reg_receiver"/>
</dbReference>
<dbReference type="GO" id="GO:0000160">
    <property type="term" value="P:phosphorelay signal transduction system"/>
    <property type="evidence" value="ECO:0007669"/>
    <property type="project" value="InterPro"/>
</dbReference>
<dbReference type="Proteomes" id="UP000315439">
    <property type="component" value="Unassembled WGS sequence"/>
</dbReference>
<dbReference type="SUPFAM" id="SSF52540">
    <property type="entry name" value="P-loop containing nucleoside triphosphate hydrolases"/>
    <property type="match status" value="1"/>
</dbReference>
<dbReference type="PROSITE" id="PS00688">
    <property type="entry name" value="SIGMA54_INTERACT_3"/>
    <property type="match status" value="1"/>
</dbReference>
<dbReference type="AlphaFoldDB" id="A0A545UH82"/>
<feature type="modified residue" description="4-aspartylphosphate" evidence="5">
    <location>
        <position position="52"/>
    </location>
</feature>
<dbReference type="PROSITE" id="PS50045">
    <property type="entry name" value="SIGMA54_INTERACT_4"/>
    <property type="match status" value="1"/>
</dbReference>
<dbReference type="Gene3D" id="3.40.50.2300">
    <property type="match status" value="1"/>
</dbReference>
<dbReference type="Gene3D" id="1.10.10.60">
    <property type="entry name" value="Homeodomain-like"/>
    <property type="match status" value="1"/>
</dbReference>
<dbReference type="SUPFAM" id="SSF46689">
    <property type="entry name" value="Homeodomain-like"/>
    <property type="match status" value="1"/>
</dbReference>
<dbReference type="PRINTS" id="PR01590">
    <property type="entry name" value="HTHFIS"/>
</dbReference>
<evidence type="ECO:0000256" key="3">
    <source>
        <dbReference type="ARBA" id="ARBA00023015"/>
    </source>
</evidence>
<dbReference type="SMART" id="SM00448">
    <property type="entry name" value="REC"/>
    <property type="match status" value="1"/>
</dbReference>
<gene>
    <name evidence="8" type="ORF">FLL46_04610</name>
</gene>
<protein>
    <submittedName>
        <fullName evidence="8">Sigma-54-dependent Fis family transcriptional regulator</fullName>
    </submittedName>
</protein>
<dbReference type="PANTHER" id="PTHR32071">
    <property type="entry name" value="TRANSCRIPTIONAL REGULATORY PROTEIN"/>
    <property type="match status" value="1"/>
</dbReference>
<keyword evidence="9" id="KW-1185">Reference proteome</keyword>
<sequence>MPCILVIDDRAEITLSLSMVLGDNGFEVIEAENPQVAQAKVKDNEIDLILLDMNYALDTTSGEEGLSFLKWMQESGINIPTVAMTAWSNVDLAVRAMQLGACDFIEKPWKNKRLLQIVQQQLAYCQLQTENSKLKQQLAQPDDTKYQWQSDCMQLLFQQIATVASTDVNVLLTGDNGTGKSEIAKHVHQLSTRKEQPLISVNMGAISESLFESEMFGHKKGAFTDAKNNRIGRFELAESGSLFLDEIANIPLSQQAKLLRVLETGEYEVLGSSRTKHTDVRIISATNGDIEKLIESESFREDLYYRLNTIEFHVPSLKERHSDILPLAKFFIRQFSNKYNRDDFSLSESAQIALTDYHWPGNIRELSHLIERAVLLTQHKKIEAEDLNLSMKKSSETLPLMTLEEAEIHLIELALNKTQKNIPKAAKLLGLTKSSLYRRLDKYERFQS</sequence>
<keyword evidence="5" id="KW-0597">Phosphoprotein</keyword>
<dbReference type="Gene3D" id="1.10.8.60">
    <property type="match status" value="1"/>
</dbReference>
<dbReference type="EMBL" id="VIKS01000003">
    <property type="protein sequence ID" value="TQV88818.1"/>
    <property type="molecule type" value="Genomic_DNA"/>
</dbReference>
<dbReference type="RefSeq" id="WP_142892303.1">
    <property type="nucleotide sequence ID" value="NZ_ML660161.1"/>
</dbReference>
<dbReference type="Gene3D" id="3.40.50.300">
    <property type="entry name" value="P-loop containing nucleotide triphosphate hydrolases"/>
    <property type="match status" value="1"/>
</dbReference>
<name>A0A545UH82_9GAMM</name>
<dbReference type="PROSITE" id="PS50110">
    <property type="entry name" value="RESPONSE_REGULATORY"/>
    <property type="match status" value="1"/>
</dbReference>
<dbReference type="InterPro" id="IPR002078">
    <property type="entry name" value="Sigma_54_int"/>
</dbReference>
<keyword evidence="4" id="KW-0804">Transcription</keyword>
<dbReference type="CDD" id="cd00009">
    <property type="entry name" value="AAA"/>
    <property type="match status" value="1"/>
</dbReference>
<dbReference type="Pfam" id="PF00158">
    <property type="entry name" value="Sigma54_activat"/>
    <property type="match status" value="1"/>
</dbReference>